<name>A0AAE1N9N5_9FABA</name>
<dbReference type="AlphaFoldDB" id="A0AAE1N9N5"/>
<organism evidence="1 2">
    <name type="scientific">Acacia crassicarpa</name>
    <name type="common">northern wattle</name>
    <dbReference type="NCBI Taxonomy" id="499986"/>
    <lineage>
        <taxon>Eukaryota</taxon>
        <taxon>Viridiplantae</taxon>
        <taxon>Streptophyta</taxon>
        <taxon>Embryophyta</taxon>
        <taxon>Tracheophyta</taxon>
        <taxon>Spermatophyta</taxon>
        <taxon>Magnoliopsida</taxon>
        <taxon>eudicotyledons</taxon>
        <taxon>Gunneridae</taxon>
        <taxon>Pentapetalae</taxon>
        <taxon>rosids</taxon>
        <taxon>fabids</taxon>
        <taxon>Fabales</taxon>
        <taxon>Fabaceae</taxon>
        <taxon>Caesalpinioideae</taxon>
        <taxon>mimosoid clade</taxon>
        <taxon>Acacieae</taxon>
        <taxon>Acacia</taxon>
    </lineage>
</organism>
<dbReference type="InterPro" id="IPR032675">
    <property type="entry name" value="LRR_dom_sf"/>
</dbReference>
<accession>A0AAE1N9N5</accession>
<dbReference type="EMBL" id="JAWXYG010000001">
    <property type="protein sequence ID" value="KAK4285372.1"/>
    <property type="molecule type" value="Genomic_DNA"/>
</dbReference>
<protein>
    <submittedName>
        <fullName evidence="1">Uncharacterized protein</fullName>
    </submittedName>
</protein>
<comment type="caution">
    <text evidence="1">The sequence shown here is derived from an EMBL/GenBank/DDBJ whole genome shotgun (WGS) entry which is preliminary data.</text>
</comment>
<sequence length="229" mass="26703">MLTTMGNIRDVRLDHSGIEELPLSFKNLIGLQYLDVSNCVHLRHFRAIPPNLQELEVEDKHLSSESCRILLSQALGEVDGLRFVMLEDKMPEQFDHYKEGHSICFWFRNIFPNMAVCFGGESDIGHHGELILNGSVYVNGELLESFVEERIYGRITSEHTFLVDLQNLIHEDKLNRVALAHQWNKIQIWCTLRHRRNQTWAKAKGIYVYKQKARMDNIRFIDPDEEISP</sequence>
<keyword evidence="2" id="KW-1185">Reference proteome</keyword>
<dbReference type="Gene3D" id="3.80.10.10">
    <property type="entry name" value="Ribonuclease Inhibitor"/>
    <property type="match status" value="1"/>
</dbReference>
<dbReference type="SUPFAM" id="SSF52047">
    <property type="entry name" value="RNI-like"/>
    <property type="match status" value="1"/>
</dbReference>
<evidence type="ECO:0000313" key="2">
    <source>
        <dbReference type="Proteomes" id="UP001293593"/>
    </source>
</evidence>
<proteinExistence type="predicted"/>
<gene>
    <name evidence="1" type="ORF">QN277_002079</name>
</gene>
<evidence type="ECO:0000313" key="1">
    <source>
        <dbReference type="EMBL" id="KAK4285372.1"/>
    </source>
</evidence>
<reference evidence="1" key="1">
    <citation type="submission" date="2023-10" db="EMBL/GenBank/DDBJ databases">
        <title>Chromosome-level genome of the transformable northern wattle, Acacia crassicarpa.</title>
        <authorList>
            <person name="Massaro I."/>
            <person name="Sinha N.R."/>
            <person name="Poethig S."/>
            <person name="Leichty A.R."/>
        </authorList>
    </citation>
    <scope>NUCLEOTIDE SEQUENCE</scope>
    <source>
        <strain evidence="1">Acra3RX</strain>
        <tissue evidence="1">Leaf</tissue>
    </source>
</reference>
<dbReference type="Proteomes" id="UP001293593">
    <property type="component" value="Unassembled WGS sequence"/>
</dbReference>